<sequence>MHHHEGPVPDGPPPATTATILDRLEEISLKGFPIVGTPTSATMSLPTPECQPIALPNDATMQNPPDLPVSYFIATDDAAIVVPGAPLMKELDSFTEGSREGSFASLPPAEVNEWGAPIYPISEGALAALPLYNSNQAIHEWRLDVPSLVFRDAETTVVTPSSSSSSTTEVTPTNAKRPRPRSSSSDDEADGDRRNRRPRAGTPPAPSHRIRAQSFGTSGSSGVQRSFLWVDRGPPPNDFPRPRPPSRANSAPPD</sequence>
<comment type="caution">
    <text evidence="2">The sequence shown here is derived from an EMBL/GenBank/DDBJ whole genome shotgun (WGS) entry which is preliminary data.</text>
</comment>
<dbReference type="EMBL" id="JACAZE010000001">
    <property type="protein sequence ID" value="KAF7322628.1"/>
    <property type="molecule type" value="Genomic_DNA"/>
</dbReference>
<proteinExistence type="predicted"/>
<protein>
    <submittedName>
        <fullName evidence="2">Uncharacterized protein</fullName>
    </submittedName>
</protein>
<feature type="compositionally biased region" description="Polar residues" evidence="1">
    <location>
        <begin position="214"/>
        <end position="224"/>
    </location>
</feature>
<feature type="compositionally biased region" description="Low complexity" evidence="1">
    <location>
        <begin position="156"/>
        <end position="173"/>
    </location>
</feature>
<evidence type="ECO:0000313" key="3">
    <source>
        <dbReference type="Proteomes" id="UP000613580"/>
    </source>
</evidence>
<dbReference type="OrthoDB" id="2903551at2759"/>
<organism evidence="2 3">
    <name type="scientific">Mycena chlorophos</name>
    <name type="common">Agaric fungus</name>
    <name type="synonym">Agaricus chlorophos</name>
    <dbReference type="NCBI Taxonomy" id="658473"/>
    <lineage>
        <taxon>Eukaryota</taxon>
        <taxon>Fungi</taxon>
        <taxon>Dikarya</taxon>
        <taxon>Basidiomycota</taxon>
        <taxon>Agaricomycotina</taxon>
        <taxon>Agaricomycetes</taxon>
        <taxon>Agaricomycetidae</taxon>
        <taxon>Agaricales</taxon>
        <taxon>Marasmiineae</taxon>
        <taxon>Mycenaceae</taxon>
        <taxon>Mycena</taxon>
    </lineage>
</organism>
<evidence type="ECO:0000256" key="1">
    <source>
        <dbReference type="SAM" id="MobiDB-lite"/>
    </source>
</evidence>
<feature type="region of interest" description="Disordered" evidence="1">
    <location>
        <begin position="156"/>
        <end position="254"/>
    </location>
</feature>
<gene>
    <name evidence="2" type="ORF">HMN09_00041300</name>
</gene>
<name>A0A8H6TRF3_MYCCL</name>
<accession>A0A8H6TRF3</accession>
<evidence type="ECO:0000313" key="2">
    <source>
        <dbReference type="EMBL" id="KAF7322628.1"/>
    </source>
</evidence>
<dbReference type="Proteomes" id="UP000613580">
    <property type="component" value="Unassembled WGS sequence"/>
</dbReference>
<dbReference type="AlphaFoldDB" id="A0A8H6TRF3"/>
<keyword evidence="3" id="KW-1185">Reference proteome</keyword>
<reference evidence="2" key="1">
    <citation type="submission" date="2020-05" db="EMBL/GenBank/DDBJ databases">
        <title>Mycena genomes resolve the evolution of fungal bioluminescence.</title>
        <authorList>
            <person name="Tsai I.J."/>
        </authorList>
    </citation>
    <scope>NUCLEOTIDE SEQUENCE</scope>
    <source>
        <strain evidence="2">110903Hualien_Pintung</strain>
    </source>
</reference>
<feature type="compositionally biased region" description="Pro residues" evidence="1">
    <location>
        <begin position="233"/>
        <end position="245"/>
    </location>
</feature>